<proteinExistence type="predicted"/>
<protein>
    <submittedName>
        <fullName evidence="1">Uncharacterized protein</fullName>
    </submittedName>
</protein>
<name>E5E3Z2_9CAUD</name>
<dbReference type="RefSeq" id="YP_004009628.1">
    <property type="nucleotide sequence ID" value="NC_014661.1"/>
</dbReference>
<dbReference type="KEGG" id="vg:9925902"/>
<evidence type="ECO:0000313" key="2">
    <source>
        <dbReference type="Proteomes" id="UP000008730"/>
    </source>
</evidence>
<dbReference type="Proteomes" id="UP000008730">
    <property type="component" value="Segment"/>
</dbReference>
<organism evidence="1 2">
    <name type="scientific">Acinetobacter phage Acj61</name>
    <dbReference type="NCBI Taxonomy" id="760732"/>
    <lineage>
        <taxon>Viruses</taxon>
        <taxon>Duplodnaviria</taxon>
        <taxon>Heunggongvirae</taxon>
        <taxon>Uroviricota</taxon>
        <taxon>Caudoviricetes</taxon>
        <taxon>Pantevenvirales</taxon>
        <taxon>Straboviridae</taxon>
        <taxon>Twarogvirinae</taxon>
        <taxon>Lasallevirus</taxon>
        <taxon>Lasallevirus Acj61</taxon>
        <taxon>Acinetobacter virus Acj61</taxon>
    </lineage>
</organism>
<keyword evidence="2" id="KW-1185">Reference proteome</keyword>
<dbReference type="EMBL" id="GU911519">
    <property type="protein sequence ID" value="ADG35976.1"/>
    <property type="molecule type" value="Genomic_DNA"/>
</dbReference>
<gene>
    <name evidence="1" type="ORF">Acj61p011</name>
</gene>
<reference evidence="1 2" key="1">
    <citation type="journal article" date="2010" name="Virol. J.">
        <title>Genomes of the T4-related bacteriophages as windows on microbial genome evolution.</title>
        <authorList>
            <person name="Petrov V.M."/>
            <person name="Ratnayaka S."/>
            <person name="Nolan J.M."/>
            <person name="Miller E.S."/>
            <person name="Karam J.D."/>
        </authorList>
    </citation>
    <scope>NUCLEOTIDE SEQUENCE [LARGE SCALE GENOMIC DNA]</scope>
</reference>
<dbReference type="GeneID" id="9925902"/>
<accession>E5E3Z2</accession>
<evidence type="ECO:0000313" key="1">
    <source>
        <dbReference type="EMBL" id="ADG35976.1"/>
    </source>
</evidence>
<dbReference type="OrthoDB" id="29203at10239"/>
<sequence>MKIVLEAVATNMETGHIAISQEQVSLDIPFVKHTKVIDELTKSGAFTPIKVGPILIARSFVAIA</sequence>